<keyword evidence="1" id="KW-0813">Transport</keyword>
<dbReference type="PROSITE" id="PS50855">
    <property type="entry name" value="COX1"/>
    <property type="match status" value="1"/>
</dbReference>
<feature type="transmembrane region" description="Helical" evidence="2">
    <location>
        <begin position="185"/>
        <end position="206"/>
    </location>
</feature>
<dbReference type="Pfam" id="PF00115">
    <property type="entry name" value="COX1"/>
    <property type="match status" value="1"/>
</dbReference>
<dbReference type="Gene3D" id="1.20.210.10">
    <property type="entry name" value="Cytochrome c oxidase-like, subunit I domain"/>
    <property type="match status" value="1"/>
</dbReference>
<dbReference type="Proteomes" id="UP000323560">
    <property type="component" value="Chromosome"/>
</dbReference>
<dbReference type="GO" id="GO:0020037">
    <property type="term" value="F:heme binding"/>
    <property type="evidence" value="ECO:0007669"/>
    <property type="project" value="InterPro"/>
</dbReference>
<feature type="transmembrane region" description="Helical" evidence="2">
    <location>
        <begin position="342"/>
        <end position="358"/>
    </location>
</feature>
<evidence type="ECO:0000256" key="2">
    <source>
        <dbReference type="SAM" id="Phobius"/>
    </source>
</evidence>
<dbReference type="InterPro" id="IPR000883">
    <property type="entry name" value="Cyt_C_Oxase_1"/>
</dbReference>
<dbReference type="GO" id="GO:0015990">
    <property type="term" value="P:electron transport coupled proton transport"/>
    <property type="evidence" value="ECO:0007669"/>
    <property type="project" value="TreeGrafter"/>
</dbReference>
<protein>
    <recommendedName>
        <fullName evidence="3">Cytochrome oxidase subunit I profile domain-containing protein</fullName>
    </recommendedName>
</protein>
<keyword evidence="1" id="KW-0249">Electron transport</keyword>
<keyword evidence="2" id="KW-1133">Transmembrane helix</keyword>
<evidence type="ECO:0000256" key="1">
    <source>
        <dbReference type="ARBA" id="ARBA00022660"/>
    </source>
</evidence>
<dbReference type="RefSeq" id="WP_148620437.1">
    <property type="nucleotide sequence ID" value="NZ_CP043043.1"/>
</dbReference>
<dbReference type="EMBL" id="CP043043">
    <property type="protein sequence ID" value="QEH96563.1"/>
    <property type="molecule type" value="Genomic_DNA"/>
</dbReference>
<feature type="transmembrane region" description="Helical" evidence="2">
    <location>
        <begin position="280"/>
        <end position="297"/>
    </location>
</feature>
<dbReference type="GO" id="GO:0022904">
    <property type="term" value="P:respiratory electron transport chain"/>
    <property type="evidence" value="ECO:0007669"/>
    <property type="project" value="TreeGrafter"/>
</dbReference>
<gene>
    <name evidence="4" type="ORF">FXF46_09845</name>
</gene>
<feature type="transmembrane region" description="Helical" evidence="2">
    <location>
        <begin position="111"/>
        <end position="130"/>
    </location>
</feature>
<feature type="transmembrane region" description="Helical" evidence="2">
    <location>
        <begin position="218"/>
        <end position="239"/>
    </location>
</feature>
<dbReference type="GO" id="GO:0016020">
    <property type="term" value="C:membrane"/>
    <property type="evidence" value="ECO:0007669"/>
    <property type="project" value="InterPro"/>
</dbReference>
<feature type="transmembrane region" description="Helical" evidence="2">
    <location>
        <begin position="85"/>
        <end position="105"/>
    </location>
</feature>
<accession>A0AAP9ESE9</accession>
<feature type="transmembrane region" description="Helical" evidence="2">
    <location>
        <begin position="245"/>
        <end position="268"/>
    </location>
</feature>
<sequence>MTYQAFDSIPVLSNRRIGTSFILLALFAGLLGGSLALPLLQTHPTAGLAFCHGILMAFFVICPAALGGFGQWLLPAELGTDRTTLPASSLAGFCFLSSGVVLLPVQPIIALALWVVGVLALAVDIITTFLEGRTQRFRNLSPLAWSLLATAAGVTIIAPVLAAVVTRMMVDGAPASAAEGLIGMLHLPETALMLTPALGLVCHLLMPRQGAKGLSGRVAPYAFGCMAVLGPLCWMDGLFGGMPAAFQSILVALTQFVPSFVLIVALCGDVWKQRRALDGTTLWALGSIILFSAGWIAEFMPGHAIDHTAAAFGGVMALCGGFYAWMIRLLPDHIPAPLSRMHAGLTFVGALCSLTPVLRPVGEGLMGLSLLTFGLLGLFLIRETGRARVRA</sequence>
<dbReference type="AlphaFoldDB" id="A0AAP9ESE9"/>
<dbReference type="SUPFAM" id="SSF81442">
    <property type="entry name" value="Cytochrome c oxidase subunit I-like"/>
    <property type="match status" value="1"/>
</dbReference>
<name>A0AAP9ESE9_GLUTH</name>
<feature type="transmembrane region" description="Helical" evidence="2">
    <location>
        <begin position="142"/>
        <end position="165"/>
    </location>
</feature>
<organism evidence="4 5">
    <name type="scientific">Gluconobacter thailandicus</name>
    <dbReference type="NCBI Taxonomy" id="257438"/>
    <lineage>
        <taxon>Bacteria</taxon>
        <taxon>Pseudomonadati</taxon>
        <taxon>Pseudomonadota</taxon>
        <taxon>Alphaproteobacteria</taxon>
        <taxon>Acetobacterales</taxon>
        <taxon>Acetobacteraceae</taxon>
        <taxon>Gluconobacter</taxon>
    </lineage>
</organism>
<dbReference type="GO" id="GO:0009060">
    <property type="term" value="P:aerobic respiration"/>
    <property type="evidence" value="ECO:0007669"/>
    <property type="project" value="InterPro"/>
</dbReference>
<keyword evidence="2" id="KW-0812">Transmembrane</keyword>
<evidence type="ECO:0000259" key="3">
    <source>
        <dbReference type="PROSITE" id="PS50855"/>
    </source>
</evidence>
<dbReference type="GO" id="GO:0004129">
    <property type="term" value="F:cytochrome-c oxidase activity"/>
    <property type="evidence" value="ECO:0007669"/>
    <property type="project" value="InterPro"/>
</dbReference>
<dbReference type="InterPro" id="IPR023616">
    <property type="entry name" value="Cyt_c_oxase-like_su1_dom"/>
</dbReference>
<feature type="domain" description="Cytochrome oxidase subunit I profile" evidence="3">
    <location>
        <begin position="1"/>
        <end position="302"/>
    </location>
</feature>
<proteinExistence type="predicted"/>
<feature type="transmembrane region" description="Helical" evidence="2">
    <location>
        <begin position="309"/>
        <end position="330"/>
    </location>
</feature>
<keyword evidence="1" id="KW-0679">Respiratory chain</keyword>
<reference evidence="4 5" key="1">
    <citation type="submission" date="2019-08" db="EMBL/GenBank/DDBJ databases">
        <title>Gluconobacter frateurii HD924 genome.</title>
        <authorList>
            <person name="Liu Y."/>
            <person name="Zhang P."/>
        </authorList>
    </citation>
    <scope>NUCLEOTIDE SEQUENCE [LARGE SCALE GENOMIC DNA]</scope>
    <source>
        <strain evidence="4 5">HD924</strain>
    </source>
</reference>
<dbReference type="InterPro" id="IPR036927">
    <property type="entry name" value="Cyt_c_oxase-like_su1_sf"/>
</dbReference>
<evidence type="ECO:0000313" key="5">
    <source>
        <dbReference type="Proteomes" id="UP000323560"/>
    </source>
</evidence>
<evidence type="ECO:0000313" key="4">
    <source>
        <dbReference type="EMBL" id="QEH96563.1"/>
    </source>
</evidence>
<dbReference type="PANTHER" id="PTHR10422:SF18">
    <property type="entry name" value="CYTOCHROME C OXIDASE SUBUNIT 1"/>
    <property type="match status" value="1"/>
</dbReference>
<feature type="transmembrane region" description="Helical" evidence="2">
    <location>
        <begin position="364"/>
        <end position="381"/>
    </location>
</feature>
<keyword evidence="2" id="KW-0472">Membrane</keyword>
<dbReference type="KEGG" id="gti:FXF46_09845"/>
<feature type="transmembrane region" description="Helical" evidence="2">
    <location>
        <begin position="46"/>
        <end position="73"/>
    </location>
</feature>
<dbReference type="PANTHER" id="PTHR10422">
    <property type="entry name" value="CYTOCHROME C OXIDASE SUBUNIT 1"/>
    <property type="match status" value="1"/>
</dbReference>
<feature type="transmembrane region" description="Helical" evidence="2">
    <location>
        <begin position="21"/>
        <end position="40"/>
    </location>
</feature>